<protein>
    <recommendedName>
        <fullName evidence="7 8">Glutamine-dependent NAD(+) synthetase</fullName>
        <ecNumber evidence="7 8">6.3.5.1</ecNumber>
    </recommendedName>
    <alternativeName>
        <fullName evidence="7 8">NAD(+) synthase [glutamine-hydrolyzing]</fullName>
    </alternativeName>
</protein>
<feature type="binding site" evidence="7">
    <location>
        <position position="188"/>
    </location>
    <ligand>
        <name>L-glutamine</name>
        <dbReference type="ChEBI" id="CHEBI:58359"/>
    </ligand>
</feature>
<keyword evidence="6 7" id="KW-0520">NAD</keyword>
<evidence type="ECO:0000256" key="6">
    <source>
        <dbReference type="ARBA" id="ARBA00023027"/>
    </source>
</evidence>
<evidence type="ECO:0000256" key="1">
    <source>
        <dbReference type="ARBA" id="ARBA00005188"/>
    </source>
</evidence>
<dbReference type="SUPFAM" id="SSF52402">
    <property type="entry name" value="Adenine nucleotide alpha hydrolases-like"/>
    <property type="match status" value="1"/>
</dbReference>
<dbReference type="InterPro" id="IPR022310">
    <property type="entry name" value="NAD/GMP_synthase"/>
</dbReference>
<name>A0ABX7NTZ6_9BACT</name>
<dbReference type="CDD" id="cd07570">
    <property type="entry name" value="GAT_Gln-NAD-synth"/>
    <property type="match status" value="1"/>
</dbReference>
<dbReference type="SUPFAM" id="SSF56317">
    <property type="entry name" value="Carbon-nitrogen hydrolase"/>
    <property type="match status" value="1"/>
</dbReference>
<evidence type="ECO:0000256" key="4">
    <source>
        <dbReference type="ARBA" id="ARBA00022741"/>
    </source>
</evidence>
<dbReference type="HAMAP" id="MF_02090">
    <property type="entry name" value="NadE_glutamine_dep"/>
    <property type="match status" value="1"/>
</dbReference>
<evidence type="ECO:0000256" key="5">
    <source>
        <dbReference type="ARBA" id="ARBA00022840"/>
    </source>
</evidence>
<accession>A0ABX7NTZ6</accession>
<evidence type="ECO:0000259" key="10">
    <source>
        <dbReference type="PROSITE" id="PS50263"/>
    </source>
</evidence>
<dbReference type="Gene3D" id="3.40.50.620">
    <property type="entry name" value="HUPs"/>
    <property type="match status" value="1"/>
</dbReference>
<feature type="binding site" evidence="7">
    <location>
        <position position="469"/>
    </location>
    <ligand>
        <name>ATP</name>
        <dbReference type="ChEBI" id="CHEBI:30616"/>
    </ligand>
</feature>
<feature type="binding site" evidence="7">
    <location>
        <position position="474"/>
    </location>
    <ligand>
        <name>deamido-NAD(+)</name>
        <dbReference type="ChEBI" id="CHEBI:58437"/>
        <note>ligand shared between two neighboring subunits</note>
    </ligand>
</feature>
<dbReference type="Pfam" id="PF00795">
    <property type="entry name" value="CN_hydrolase"/>
    <property type="match status" value="1"/>
</dbReference>
<dbReference type="CDD" id="cd00553">
    <property type="entry name" value="NAD_synthase"/>
    <property type="match status" value="1"/>
</dbReference>
<comment type="function">
    <text evidence="7">Catalyzes the ATP-dependent amidation of deamido-NAD to form NAD. Uses L-glutamine as a nitrogen source.</text>
</comment>
<dbReference type="EC" id="6.3.5.1" evidence="7 8"/>
<reference evidence="11 12" key="1">
    <citation type="submission" date="2021-02" db="EMBL/GenBank/DDBJ databases">
        <title>De Novo genome assembly of isolated myxobacteria.</title>
        <authorList>
            <person name="Stevens D.C."/>
        </authorList>
    </citation>
    <scope>NUCLEOTIDE SEQUENCE [LARGE SCALE GENOMIC DNA]</scope>
    <source>
        <strain evidence="12">SCPEA02</strain>
    </source>
</reference>
<dbReference type="EMBL" id="CP071090">
    <property type="protein sequence ID" value="QSQ22347.1"/>
    <property type="molecule type" value="Genomic_DNA"/>
</dbReference>
<feature type="binding site" evidence="7">
    <location>
        <position position="119"/>
    </location>
    <ligand>
        <name>L-glutamine</name>
        <dbReference type="ChEBI" id="CHEBI:58359"/>
    </ligand>
</feature>
<dbReference type="PANTHER" id="PTHR23090">
    <property type="entry name" value="NH 3 /GLUTAMINE-DEPENDENT NAD + SYNTHETASE"/>
    <property type="match status" value="1"/>
</dbReference>
<proteinExistence type="inferred from homology"/>
<dbReference type="GO" id="GO:0008795">
    <property type="term" value="F:NAD+ synthase activity"/>
    <property type="evidence" value="ECO:0007669"/>
    <property type="project" value="UniProtKB-EC"/>
</dbReference>
<evidence type="ECO:0000256" key="2">
    <source>
        <dbReference type="ARBA" id="ARBA00007145"/>
    </source>
</evidence>
<comment type="catalytic activity">
    <reaction evidence="7 8">
        <text>deamido-NAD(+) + L-glutamine + ATP + H2O = L-glutamate + AMP + diphosphate + NAD(+) + H(+)</text>
        <dbReference type="Rhea" id="RHEA:24384"/>
        <dbReference type="ChEBI" id="CHEBI:15377"/>
        <dbReference type="ChEBI" id="CHEBI:15378"/>
        <dbReference type="ChEBI" id="CHEBI:29985"/>
        <dbReference type="ChEBI" id="CHEBI:30616"/>
        <dbReference type="ChEBI" id="CHEBI:33019"/>
        <dbReference type="ChEBI" id="CHEBI:57540"/>
        <dbReference type="ChEBI" id="CHEBI:58359"/>
        <dbReference type="ChEBI" id="CHEBI:58437"/>
        <dbReference type="ChEBI" id="CHEBI:456215"/>
        <dbReference type="EC" id="6.3.5.1"/>
    </reaction>
</comment>
<evidence type="ECO:0000256" key="8">
    <source>
        <dbReference type="PIRNR" id="PIRNR006630"/>
    </source>
</evidence>
<evidence type="ECO:0000256" key="9">
    <source>
        <dbReference type="RuleBase" id="RU003811"/>
    </source>
</evidence>
<comment type="caution">
    <text evidence="7">Lacks conserved residue(s) required for the propagation of feature annotation.</text>
</comment>
<comment type="similarity">
    <text evidence="2 7 8">In the C-terminal section; belongs to the NAD synthetase family.</text>
</comment>
<dbReference type="InterPro" id="IPR003694">
    <property type="entry name" value="NAD_synthase"/>
</dbReference>
<feature type="active site" description="For glutaminase activity" evidence="7">
    <location>
        <position position="113"/>
    </location>
</feature>
<dbReference type="InterPro" id="IPR014729">
    <property type="entry name" value="Rossmann-like_a/b/a_fold"/>
</dbReference>
<sequence>MRLVKLGLASVNTTVGAFSRNTDKALDLARKMAADGVTLGVFQEQLIAGYPAEDMVQWQGFVDRQWPELERFARETASLSTVFIVGVGIAFQGLRLNCAAVVAGGRVLGLVPKEKLPTYSVFYEARTFGRGQPGMAEVHRGVPLGDYLFQFDFGVVAPEVCEDIWSADGPMRRRAYSGAELVVNLSASPFRLGFVDTRRELIATRAADHQCTIAYCNAVGSNDGLIFDGGGFINQNGRHVWETPRFQEGWSAAVVDLDRTLRLRGEATTWRVDREAWVANGGQHVPVLDCTSAVRTRREGLTFPVPPHRSFFLPGPDQRRPARVALCEDLLDALALGVGDYFEKTRAFKVLGIALSGGRDSLLTLLIAHRYAKKARPEDPGSLLRAFYMPSRYSSDATSDAAETIARELGVPFQIVSIDEAFERERAVAQKMLGDKPVTPITEQNIQARLRAQRMWNWSNSCGGLFLQTGNMSEKSVGYTTIGGDLMGALAVIANVPKTVVMYLLDYLQETTGYEGIRKVLAKPAGPELAHNQVGEEELMPFPILDACFYLHAGEKLTPAEMLQALTPMFPEVEQARLKSYVEKFVRLFQQSIYKWVQSPLSLHIGNLDLDRERALQLPVVTATEWMRDG</sequence>
<keyword evidence="4 7" id="KW-0547">Nucleotide-binding</keyword>
<gene>
    <name evidence="7 11" type="primary">nadE</name>
    <name evidence="11" type="ORF">JY651_45725</name>
</gene>
<evidence type="ECO:0000256" key="7">
    <source>
        <dbReference type="HAMAP-Rule" id="MF_02090"/>
    </source>
</evidence>
<comment type="pathway">
    <text evidence="1 7 8">Cofactor biosynthesis; NAD(+) biosynthesis; NAD(+) from deamido-NAD(+) (L-Gln route): step 1/1.</text>
</comment>
<comment type="similarity">
    <text evidence="9">Belongs to the NAD synthetase family.</text>
</comment>
<dbReference type="PIRSF" id="PIRSF006630">
    <property type="entry name" value="NADS_GAT"/>
    <property type="match status" value="1"/>
</dbReference>
<evidence type="ECO:0000313" key="11">
    <source>
        <dbReference type="EMBL" id="QSQ22347.1"/>
    </source>
</evidence>
<dbReference type="Gene3D" id="3.60.110.10">
    <property type="entry name" value="Carbon-nitrogen hydrolase"/>
    <property type="match status" value="1"/>
</dbReference>
<feature type="binding site" evidence="7">
    <location>
        <begin position="354"/>
        <end position="361"/>
    </location>
    <ligand>
        <name>ATP</name>
        <dbReference type="ChEBI" id="CHEBI:30616"/>
    </ligand>
</feature>
<dbReference type="NCBIfam" id="TIGR00552">
    <property type="entry name" value="nadE"/>
    <property type="match status" value="1"/>
</dbReference>
<dbReference type="RefSeq" id="WP_206723924.1">
    <property type="nucleotide sequence ID" value="NZ_CP071090.1"/>
</dbReference>
<feature type="binding site" evidence="7">
    <location>
        <position position="595"/>
    </location>
    <ligand>
        <name>deamido-NAD(+)</name>
        <dbReference type="ChEBI" id="CHEBI:58437"/>
        <note>ligand shared between two neighboring subunits</note>
    </ligand>
</feature>
<dbReference type="InterPro" id="IPR003010">
    <property type="entry name" value="C-N_Hydrolase"/>
</dbReference>
<feature type="domain" description="CN hydrolase" evidence="10">
    <location>
        <begin position="4"/>
        <end position="259"/>
    </location>
</feature>
<dbReference type="Proteomes" id="UP000662747">
    <property type="component" value="Chromosome"/>
</dbReference>
<keyword evidence="5 7" id="KW-0067">ATP-binding</keyword>
<dbReference type="InterPro" id="IPR036526">
    <property type="entry name" value="C-N_Hydrolase_sf"/>
</dbReference>
<dbReference type="PANTHER" id="PTHR23090:SF9">
    <property type="entry name" value="GLUTAMINE-DEPENDENT NAD(+) SYNTHETASE"/>
    <property type="match status" value="1"/>
</dbReference>
<dbReference type="Pfam" id="PF02540">
    <property type="entry name" value="NAD_synthase"/>
    <property type="match status" value="1"/>
</dbReference>
<evidence type="ECO:0000256" key="3">
    <source>
        <dbReference type="ARBA" id="ARBA00022598"/>
    </source>
</evidence>
<evidence type="ECO:0000313" key="12">
    <source>
        <dbReference type="Proteomes" id="UP000662747"/>
    </source>
</evidence>
<dbReference type="InterPro" id="IPR014445">
    <property type="entry name" value="Gln-dep_NAD_synthase"/>
</dbReference>
<feature type="active site" description="Nucleophile; for glutaminase activity" evidence="7">
    <location>
        <position position="161"/>
    </location>
</feature>
<keyword evidence="3 7" id="KW-0436">Ligase</keyword>
<feature type="binding site" evidence="7">
    <location>
        <position position="445"/>
    </location>
    <ligand>
        <name>deamido-NAD(+)</name>
        <dbReference type="ChEBI" id="CHEBI:58437"/>
        <note>ligand shared between two neighboring subunits</note>
    </ligand>
</feature>
<organism evidence="11 12">
    <name type="scientific">Pyxidicoccus parkwayensis</name>
    <dbReference type="NCBI Taxonomy" id="2813578"/>
    <lineage>
        <taxon>Bacteria</taxon>
        <taxon>Pseudomonadati</taxon>
        <taxon>Myxococcota</taxon>
        <taxon>Myxococcia</taxon>
        <taxon>Myxococcales</taxon>
        <taxon>Cystobacterineae</taxon>
        <taxon>Myxococcaceae</taxon>
        <taxon>Pyxidicoccus</taxon>
    </lineage>
</organism>
<feature type="active site" description="Proton acceptor; for glutaminase activity" evidence="7">
    <location>
        <position position="44"/>
    </location>
</feature>
<dbReference type="PROSITE" id="PS50263">
    <property type="entry name" value="CN_HYDROLASE"/>
    <property type="match status" value="1"/>
</dbReference>
<keyword evidence="12" id="KW-1185">Reference proteome</keyword>